<dbReference type="PROSITE" id="PS50011">
    <property type="entry name" value="PROTEIN_KINASE_DOM"/>
    <property type="match status" value="1"/>
</dbReference>
<dbReference type="PANTHER" id="PTHR44329">
    <property type="entry name" value="SERINE/THREONINE-PROTEIN KINASE TNNI3K-RELATED"/>
    <property type="match status" value="1"/>
</dbReference>
<feature type="compositionally biased region" description="Basic and acidic residues" evidence="2">
    <location>
        <begin position="383"/>
        <end position="392"/>
    </location>
</feature>
<feature type="compositionally biased region" description="Basic and acidic residues" evidence="2">
    <location>
        <begin position="363"/>
        <end position="372"/>
    </location>
</feature>
<evidence type="ECO:0000313" key="5">
    <source>
        <dbReference type="Proteomes" id="UP001470230"/>
    </source>
</evidence>
<feature type="binding site" evidence="1">
    <location>
        <position position="38"/>
    </location>
    <ligand>
        <name>ATP</name>
        <dbReference type="ChEBI" id="CHEBI:30616"/>
    </ligand>
</feature>
<dbReference type="PRINTS" id="PR00109">
    <property type="entry name" value="TYRKINASE"/>
</dbReference>
<dbReference type="CDD" id="cd13999">
    <property type="entry name" value="STKc_MAP3K-like"/>
    <property type="match status" value="1"/>
</dbReference>
<keyword evidence="1" id="KW-0547">Nucleotide-binding</keyword>
<dbReference type="Gene3D" id="1.10.510.10">
    <property type="entry name" value="Transferase(Phosphotransferase) domain 1"/>
    <property type="match status" value="1"/>
</dbReference>
<dbReference type="InterPro" id="IPR001245">
    <property type="entry name" value="Ser-Thr/Tyr_kinase_cat_dom"/>
</dbReference>
<dbReference type="InterPro" id="IPR017441">
    <property type="entry name" value="Protein_kinase_ATP_BS"/>
</dbReference>
<evidence type="ECO:0000256" key="2">
    <source>
        <dbReference type="SAM" id="MobiDB-lite"/>
    </source>
</evidence>
<dbReference type="PROSITE" id="PS00107">
    <property type="entry name" value="PROTEIN_KINASE_ATP"/>
    <property type="match status" value="1"/>
</dbReference>
<dbReference type="Pfam" id="PF13306">
    <property type="entry name" value="LRR_5"/>
    <property type="match status" value="2"/>
</dbReference>
<protein>
    <recommendedName>
        <fullName evidence="3">Protein kinase domain-containing protein</fullName>
    </recommendedName>
</protein>
<feature type="compositionally biased region" description="Basic and acidic residues" evidence="2">
    <location>
        <begin position="333"/>
        <end position="355"/>
    </location>
</feature>
<keyword evidence="5" id="KW-1185">Reference proteome</keyword>
<dbReference type="Pfam" id="PF07714">
    <property type="entry name" value="PK_Tyr_Ser-Thr"/>
    <property type="match status" value="1"/>
</dbReference>
<dbReference type="Proteomes" id="UP001470230">
    <property type="component" value="Unassembled WGS sequence"/>
</dbReference>
<dbReference type="InterPro" id="IPR032675">
    <property type="entry name" value="LRR_dom_sf"/>
</dbReference>
<dbReference type="InterPro" id="IPR000719">
    <property type="entry name" value="Prot_kinase_dom"/>
</dbReference>
<dbReference type="SMART" id="SM00220">
    <property type="entry name" value="S_TKc"/>
    <property type="match status" value="1"/>
</dbReference>
<gene>
    <name evidence="4" type="ORF">M9Y10_039099</name>
</gene>
<dbReference type="EMBL" id="JAPFFF010000006">
    <property type="protein sequence ID" value="KAK8888039.1"/>
    <property type="molecule type" value="Genomic_DNA"/>
</dbReference>
<sequence>MEFLDLNNFEKLSIIGQGSFGKVFKVIKKDSKEIYAAKISLQQLNVDQQALITNLKREVNIISQLDHPSILKFIGYSPIDFSQEPYPTIVTEYSSNGSLDRIINQERQSLSLPQWDDTQKLINIYGIASAMSYLHANNIIHRDLKPANILEDDYLFPKIADFGLSKVSHSKASMTTQSMAGFKGTPIYIPPESWETGEYTKAGDVYAFSIIVYEIMTVEEPFKEFTIPMIFSKVVSKGYRPEIDSTIADCYRNLISRCWSQNPEERPTFDNIVDELKSNEDFITDLIDKDKYYEYIDLIDTLGSSFNPSKKFPKITLSEIPEKVIENESYETASKDDKNKTAAKDDQNPTKKEQNTTEDDDENGTKDDEDKNSTNSDDDDDIDNKKKSDKKSSKSKKHSHHKQKIYKELSKLDEFGKLSDEVQFIIKKELSEQDESGKKTILFHSDKTVMLYANDSLKSPVFVNVLKFFDDITFEVKYPSDFFETILLTVISLKGVVNKGMMCRIVSSDISKLGEILINKNMNFSVFINSMNLKAVCNEFEKCKNLVQLTIPSSVKSIDDYAFNECSSLREVNLPSSVILIGRASFKDCSSLAEIKLPSSLISIDDNSFGGCSSLVEVSIPSSVISIGASSFSFCTKLEEFSIPSSSGLNSIENCTFQFCSSLKRFVVPSSVKVIGEKAFNKCSSLSEIVIPSSVNSIGDNAFYKCSSLKEIKMPPFLLSIGKFAFFNCSSLCEVVVPSSVASIGESAFSFCTSVKVVSISSTVVVIDKNAFKDCYSLNEISIPDSVDSLKDLVDSASLTVNNLPAPVTKIGKKMFDNCAPMMQMALPSSFKKIPVEDYLGLDKSVRITKK</sequence>
<feature type="compositionally biased region" description="Basic residues" evidence="2">
    <location>
        <begin position="393"/>
        <end position="403"/>
    </location>
</feature>
<dbReference type="InterPro" id="IPR011009">
    <property type="entry name" value="Kinase-like_dom_sf"/>
</dbReference>
<evidence type="ECO:0000256" key="1">
    <source>
        <dbReference type="PROSITE-ProRule" id="PRU10141"/>
    </source>
</evidence>
<evidence type="ECO:0000313" key="4">
    <source>
        <dbReference type="EMBL" id="KAK8888039.1"/>
    </source>
</evidence>
<dbReference type="Gene3D" id="3.80.10.10">
    <property type="entry name" value="Ribonuclease Inhibitor"/>
    <property type="match status" value="2"/>
</dbReference>
<keyword evidence="1" id="KW-0067">ATP-binding</keyword>
<name>A0ABR2KAE9_9EUKA</name>
<evidence type="ECO:0000259" key="3">
    <source>
        <dbReference type="PROSITE" id="PS50011"/>
    </source>
</evidence>
<feature type="region of interest" description="Disordered" evidence="2">
    <location>
        <begin position="328"/>
        <end position="403"/>
    </location>
</feature>
<reference evidence="4 5" key="1">
    <citation type="submission" date="2024-04" db="EMBL/GenBank/DDBJ databases">
        <title>Tritrichomonas musculus Genome.</title>
        <authorList>
            <person name="Alves-Ferreira E."/>
            <person name="Grigg M."/>
            <person name="Lorenzi H."/>
            <person name="Galac M."/>
        </authorList>
    </citation>
    <scope>NUCLEOTIDE SEQUENCE [LARGE SCALE GENOMIC DNA]</scope>
    <source>
        <strain evidence="4 5">EAF2021</strain>
    </source>
</reference>
<comment type="caution">
    <text evidence="4">The sequence shown here is derived from an EMBL/GenBank/DDBJ whole genome shotgun (WGS) entry which is preliminary data.</text>
</comment>
<proteinExistence type="predicted"/>
<organism evidence="4 5">
    <name type="scientific">Tritrichomonas musculus</name>
    <dbReference type="NCBI Taxonomy" id="1915356"/>
    <lineage>
        <taxon>Eukaryota</taxon>
        <taxon>Metamonada</taxon>
        <taxon>Parabasalia</taxon>
        <taxon>Tritrichomonadida</taxon>
        <taxon>Tritrichomonadidae</taxon>
        <taxon>Tritrichomonas</taxon>
    </lineage>
</organism>
<feature type="domain" description="Protein kinase" evidence="3">
    <location>
        <begin position="9"/>
        <end position="283"/>
    </location>
</feature>
<dbReference type="InterPro" id="IPR026906">
    <property type="entry name" value="LRR_5"/>
</dbReference>
<dbReference type="SUPFAM" id="SSF56112">
    <property type="entry name" value="Protein kinase-like (PK-like)"/>
    <property type="match status" value="1"/>
</dbReference>
<accession>A0ABR2KAE9</accession>
<dbReference type="SUPFAM" id="SSF52058">
    <property type="entry name" value="L domain-like"/>
    <property type="match status" value="1"/>
</dbReference>
<dbReference type="InterPro" id="IPR051681">
    <property type="entry name" value="Ser/Thr_Kinases-Pseudokinases"/>
</dbReference>